<keyword evidence="1" id="KW-0732">Signal</keyword>
<organism evidence="2 3">
    <name type="scientific">Microdochium trichocladiopsis</name>
    <dbReference type="NCBI Taxonomy" id="1682393"/>
    <lineage>
        <taxon>Eukaryota</taxon>
        <taxon>Fungi</taxon>
        <taxon>Dikarya</taxon>
        <taxon>Ascomycota</taxon>
        <taxon>Pezizomycotina</taxon>
        <taxon>Sordariomycetes</taxon>
        <taxon>Xylariomycetidae</taxon>
        <taxon>Xylariales</taxon>
        <taxon>Microdochiaceae</taxon>
        <taxon>Microdochium</taxon>
    </lineage>
</organism>
<evidence type="ECO:0000256" key="1">
    <source>
        <dbReference type="SAM" id="SignalP"/>
    </source>
</evidence>
<gene>
    <name evidence="2" type="ORF">B0I36DRAFT_329265</name>
</gene>
<reference evidence="2" key="1">
    <citation type="journal article" date="2021" name="Nat. Commun.">
        <title>Genetic determinants of endophytism in the Arabidopsis root mycobiome.</title>
        <authorList>
            <person name="Mesny F."/>
            <person name="Miyauchi S."/>
            <person name="Thiergart T."/>
            <person name="Pickel B."/>
            <person name="Atanasova L."/>
            <person name="Karlsson M."/>
            <person name="Huettel B."/>
            <person name="Barry K.W."/>
            <person name="Haridas S."/>
            <person name="Chen C."/>
            <person name="Bauer D."/>
            <person name="Andreopoulos W."/>
            <person name="Pangilinan J."/>
            <person name="LaButti K."/>
            <person name="Riley R."/>
            <person name="Lipzen A."/>
            <person name="Clum A."/>
            <person name="Drula E."/>
            <person name="Henrissat B."/>
            <person name="Kohler A."/>
            <person name="Grigoriev I.V."/>
            <person name="Martin F.M."/>
            <person name="Hacquard S."/>
        </authorList>
    </citation>
    <scope>NUCLEOTIDE SEQUENCE</scope>
    <source>
        <strain evidence="2">MPI-CAGE-CH-0230</strain>
    </source>
</reference>
<feature type="signal peptide" evidence="1">
    <location>
        <begin position="1"/>
        <end position="30"/>
    </location>
</feature>
<name>A0A9P8XZ90_9PEZI</name>
<evidence type="ECO:0008006" key="4">
    <source>
        <dbReference type="Google" id="ProtNLM"/>
    </source>
</evidence>
<dbReference type="GeneID" id="70184245"/>
<evidence type="ECO:0000313" key="3">
    <source>
        <dbReference type="Proteomes" id="UP000756346"/>
    </source>
</evidence>
<dbReference type="Proteomes" id="UP000756346">
    <property type="component" value="Unassembled WGS sequence"/>
</dbReference>
<comment type="caution">
    <text evidence="2">The sequence shown here is derived from an EMBL/GenBank/DDBJ whole genome shotgun (WGS) entry which is preliminary data.</text>
</comment>
<dbReference type="RefSeq" id="XP_046009065.1">
    <property type="nucleotide sequence ID" value="XM_046154699.1"/>
</dbReference>
<sequence>MAFFSFFFPSQGLGFCGFLFLMSEVCDVHANTRTPVYIYIWACSRYVASDSRVTWPRISTCLGQRGRSVAAATPSRFAVRAALCFPVWSNPPGCFCVCVCV</sequence>
<dbReference type="AlphaFoldDB" id="A0A9P8XZ90"/>
<accession>A0A9P8XZ90</accession>
<protein>
    <recommendedName>
        <fullName evidence="4">Secreted protein</fullName>
    </recommendedName>
</protein>
<proteinExistence type="predicted"/>
<dbReference type="EMBL" id="JAGTJQ010000008">
    <property type="protein sequence ID" value="KAH7025848.1"/>
    <property type="molecule type" value="Genomic_DNA"/>
</dbReference>
<feature type="chain" id="PRO_5040296524" description="Secreted protein" evidence="1">
    <location>
        <begin position="31"/>
        <end position="101"/>
    </location>
</feature>
<keyword evidence="3" id="KW-1185">Reference proteome</keyword>
<evidence type="ECO:0000313" key="2">
    <source>
        <dbReference type="EMBL" id="KAH7025848.1"/>
    </source>
</evidence>